<sequence length="512" mass="56944">MPLNGINLLIPSQTFTMTNANAASILPSAVTTIQTPQQPIQQQQQFCLRWTNYLSNLSTVFDQLYQAESFADVTLISEGRPIRAHKMVLAASSPYFQTIFNETPCKHPVVIIKDVRFEELKALVDFMYRGEINVAQEHIRPLLKLAEMFQIRGLTEVSHEEEALESTTQNGGVPVEQFTIYAAFSNEESAPAGKKRSSKERELSRKQTLETVDVPVEWPSEEAAAALPFRIKPPRKRKSQAEVDENAINNFEPNNAFQNMPSSVPLTTVMVQPPAPSPVKLEVATSFQQAPPAEDTNDTKMSFLDSTNEDISAANSPDPWTASTTTTTESVRPHSNASAKQQKAPAWNWSQLQEAIAAVVTQRLRFTQASAKYNIPKGTLYDNILGKSHRMAVLQELPLDPAEEAAVLDFCCDTSISPYNKRTKKSLKSILEFLARFETFRAKEDKFGFGSKGGFRWWWAFCRKHSIVSLYFEGMAEDDKGHLVRYASASKKSRKSGVEVGVAAAAAGLAVK</sequence>
<dbReference type="InterPro" id="IPR007889">
    <property type="entry name" value="HTH_Psq"/>
</dbReference>
<dbReference type="Pfam" id="PF05225">
    <property type="entry name" value="HTH_psq"/>
    <property type="match status" value="1"/>
</dbReference>
<dbReference type="GO" id="GO:0005634">
    <property type="term" value="C:nucleus"/>
    <property type="evidence" value="ECO:0007669"/>
    <property type="project" value="UniProtKB-SubCell"/>
</dbReference>
<dbReference type="GO" id="GO:0006357">
    <property type="term" value="P:regulation of transcription by RNA polymerase II"/>
    <property type="evidence" value="ECO:0007669"/>
    <property type="project" value="TreeGrafter"/>
</dbReference>
<proteinExistence type="predicted"/>
<comment type="subcellular location">
    <subcellularLocation>
        <location evidence="1">Nucleus</location>
    </subcellularLocation>
</comment>
<dbReference type="SMART" id="SM00225">
    <property type="entry name" value="BTB"/>
    <property type="match status" value="1"/>
</dbReference>
<dbReference type="PROSITE" id="PS50097">
    <property type="entry name" value="BTB"/>
    <property type="match status" value="1"/>
</dbReference>
<dbReference type="EMBL" id="HBUE01018741">
    <property type="protein sequence ID" value="CAG6451639.1"/>
    <property type="molecule type" value="Transcribed_RNA"/>
</dbReference>
<dbReference type="SUPFAM" id="SSF54695">
    <property type="entry name" value="POZ domain"/>
    <property type="match status" value="1"/>
</dbReference>
<organism evidence="5">
    <name type="scientific">Culex pipiens</name>
    <name type="common">House mosquito</name>
    <dbReference type="NCBI Taxonomy" id="7175"/>
    <lineage>
        <taxon>Eukaryota</taxon>
        <taxon>Metazoa</taxon>
        <taxon>Ecdysozoa</taxon>
        <taxon>Arthropoda</taxon>
        <taxon>Hexapoda</taxon>
        <taxon>Insecta</taxon>
        <taxon>Pterygota</taxon>
        <taxon>Neoptera</taxon>
        <taxon>Endopterygota</taxon>
        <taxon>Diptera</taxon>
        <taxon>Nematocera</taxon>
        <taxon>Culicoidea</taxon>
        <taxon>Culicidae</taxon>
        <taxon>Culicinae</taxon>
        <taxon>Culicini</taxon>
        <taxon>Culex</taxon>
        <taxon>Culex</taxon>
    </lineage>
</organism>
<dbReference type="PANTHER" id="PTHR23110:SF109">
    <property type="entry name" value="FI07618P-RELATED"/>
    <property type="match status" value="1"/>
</dbReference>
<feature type="domain" description="BTB" evidence="4">
    <location>
        <begin position="71"/>
        <end position="136"/>
    </location>
</feature>
<feature type="compositionally biased region" description="Polar residues" evidence="3">
    <location>
        <begin position="329"/>
        <end position="341"/>
    </location>
</feature>
<evidence type="ECO:0000256" key="3">
    <source>
        <dbReference type="SAM" id="MobiDB-lite"/>
    </source>
</evidence>
<dbReference type="SUPFAM" id="SSF46689">
    <property type="entry name" value="Homeodomain-like"/>
    <property type="match status" value="1"/>
</dbReference>
<dbReference type="EMBL" id="HBUE01218291">
    <property type="protein sequence ID" value="CAG6538254.1"/>
    <property type="molecule type" value="Transcribed_RNA"/>
</dbReference>
<dbReference type="InterPro" id="IPR051095">
    <property type="entry name" value="Dros_DevTransReg"/>
</dbReference>
<dbReference type="Gene3D" id="1.10.10.60">
    <property type="entry name" value="Homeodomain-like"/>
    <property type="match status" value="1"/>
</dbReference>
<dbReference type="EMBL" id="HBUE01324854">
    <property type="protein sequence ID" value="CAG6590266.1"/>
    <property type="molecule type" value="Transcribed_RNA"/>
</dbReference>
<dbReference type="CDD" id="cd18315">
    <property type="entry name" value="BTB_POZ_BAB-like"/>
    <property type="match status" value="1"/>
</dbReference>
<accession>A0A8D8KNF8</accession>
<dbReference type="InterPro" id="IPR000210">
    <property type="entry name" value="BTB/POZ_dom"/>
</dbReference>
<dbReference type="Gene3D" id="3.30.710.10">
    <property type="entry name" value="Potassium Channel Kv1.1, Chain A"/>
    <property type="match status" value="1"/>
</dbReference>
<dbReference type="InterPro" id="IPR009057">
    <property type="entry name" value="Homeodomain-like_sf"/>
</dbReference>
<keyword evidence="2" id="KW-0539">Nucleus</keyword>
<name>A0A8D8KNF8_CULPI</name>
<dbReference type="GO" id="GO:0003677">
    <property type="term" value="F:DNA binding"/>
    <property type="evidence" value="ECO:0007669"/>
    <property type="project" value="InterPro"/>
</dbReference>
<feature type="region of interest" description="Disordered" evidence="3">
    <location>
        <begin position="309"/>
        <end position="344"/>
    </location>
</feature>
<evidence type="ECO:0000256" key="1">
    <source>
        <dbReference type="ARBA" id="ARBA00004123"/>
    </source>
</evidence>
<dbReference type="PANTHER" id="PTHR23110">
    <property type="entry name" value="BTB DOMAIN TRANSCRIPTION FACTOR"/>
    <property type="match status" value="1"/>
</dbReference>
<evidence type="ECO:0000313" key="5">
    <source>
        <dbReference type="EMBL" id="CAG6590266.1"/>
    </source>
</evidence>
<dbReference type="Pfam" id="PF00651">
    <property type="entry name" value="BTB"/>
    <property type="match status" value="1"/>
</dbReference>
<reference evidence="5" key="1">
    <citation type="submission" date="2021-05" db="EMBL/GenBank/DDBJ databases">
        <authorList>
            <person name="Alioto T."/>
            <person name="Alioto T."/>
            <person name="Gomez Garrido J."/>
        </authorList>
    </citation>
    <scope>NUCLEOTIDE SEQUENCE</scope>
</reference>
<protein>
    <submittedName>
        <fullName evidence="5">Protein bric-a-brac 1</fullName>
    </submittedName>
</protein>
<dbReference type="InterPro" id="IPR011333">
    <property type="entry name" value="SKP1/BTB/POZ_sf"/>
</dbReference>
<evidence type="ECO:0000259" key="4">
    <source>
        <dbReference type="PROSITE" id="PS50097"/>
    </source>
</evidence>
<evidence type="ECO:0000256" key="2">
    <source>
        <dbReference type="ARBA" id="ARBA00023242"/>
    </source>
</evidence>
<dbReference type="AlphaFoldDB" id="A0A8D8KNF8"/>